<dbReference type="InterPro" id="IPR036942">
    <property type="entry name" value="Beta-barrel_TonB_sf"/>
</dbReference>
<evidence type="ECO:0000313" key="16">
    <source>
        <dbReference type="EMBL" id="MDI9237302.1"/>
    </source>
</evidence>
<evidence type="ECO:0000256" key="13">
    <source>
        <dbReference type="SAM" id="SignalP"/>
    </source>
</evidence>
<dbReference type="InterPro" id="IPR010917">
    <property type="entry name" value="TonB_rcpt_CS"/>
</dbReference>
<name>A0ABT6XB23_9GAMM</name>
<dbReference type="InterPro" id="IPR012910">
    <property type="entry name" value="Plug_dom"/>
</dbReference>
<keyword evidence="2 9" id="KW-0813">Transport</keyword>
<dbReference type="Pfam" id="PF00593">
    <property type="entry name" value="TonB_dep_Rec_b-barrel"/>
    <property type="match status" value="1"/>
</dbReference>
<dbReference type="InterPro" id="IPR037066">
    <property type="entry name" value="Plug_dom_sf"/>
</dbReference>
<dbReference type="Gene3D" id="2.40.170.20">
    <property type="entry name" value="TonB-dependent receptor, beta-barrel domain"/>
    <property type="match status" value="1"/>
</dbReference>
<keyword evidence="3 9" id="KW-1134">Transmembrane beta strand</keyword>
<comment type="subcellular location">
    <subcellularLocation>
        <location evidence="1 9">Cell outer membrane</location>
        <topology evidence="1 9">Multi-pass membrane protein</topology>
    </subcellularLocation>
</comment>
<dbReference type="SUPFAM" id="SSF56935">
    <property type="entry name" value="Porins"/>
    <property type="match status" value="1"/>
</dbReference>
<proteinExistence type="inferred from homology"/>
<evidence type="ECO:0000256" key="10">
    <source>
        <dbReference type="PROSITE-ProRule" id="PRU10143"/>
    </source>
</evidence>
<evidence type="ECO:0000256" key="12">
    <source>
        <dbReference type="RuleBase" id="RU003357"/>
    </source>
</evidence>
<sequence>MIPNRSKLRDAIVLALALAATSIAPRASAQDAASSAQSATDLDTVTVTGTRIQSQTVTASSPVAEIDREEFKVTGTTRVEDLVNQMPQLTPYFDSFSNNGATGYPTASLRGLGNNRTLTLINGQRSQAGGTDGGVDLSQVPSGLIKRVDILTGGASAVYGADAVAGVVNFVLDDEFEGFQVNLGYSAFQHDNDSQYLQGLMDKRGFGYPTGNSGLDGKSRNIDLIWGSSLADGQGHASAWLTWRRNDPLFQGERDYSSCALNASGTACGGSATAARPNFFVFDAADTLAASGFGAHLNPNGSWAAGTDDVYNFAPINYYQRPEDRLNAGASLKLEVNEHFRPFIDLMFTHRTSSTQIAESGTFFAQDLSLPCSDPLLGTMCGDLGLDASGPLTINVGKRNVEGGPRFWDTKSNSYRVVAGAEGAIDGSWTYNVSGIFGRTDRTAIGINDFLSDRVEAALLGCPPGSFPGCSLYNVWKPNGVTKQAADQLAGVSTDVTETSLTGVSGYVSGDLGVALPWAGGDTVSLVSGAEWRREELHYRADSNSEAGNFAGSGGTSPPISGQTEVKELFAEAAVPILKDAGIVDRFNLDLGYRYSDYDRSGSASTYKVGFGGDFLDHYKIRGGYNRAIRAPVIVELFSPQSLGLFSGADECAGTSPTLSLAECQRTGVTAAQYGKIPDTPAGQYNQYTGGDPDLTPEEADTYTLGFVASPVRGLDVAVDYFDIRIDNRIDSVGAQNILNGCATSGVSILCDRIHRNPASGDLWLGSTGYIENQRANIGNQQVRGIDLNASYRWEMFGGRALVSLVGTRELAFKVEPLPGVDSFNYDCTGLITIACQNPKWRHIANIRYSRDAWSVNLRWRYYGSLAYRDELTGEKSTTDKLLARNDGIDAYNWFDLSGTFQFGSMAEWTVGVNNLFDKAPPMVGNTLADNANAPQGYDQAGRYFFTSVNLKF</sequence>
<feature type="domain" description="TonB-dependent receptor-like beta-barrel" evidence="14">
    <location>
        <begin position="406"/>
        <end position="916"/>
    </location>
</feature>
<dbReference type="PROSITE" id="PS00430">
    <property type="entry name" value="TONB_DEPENDENT_REC_1"/>
    <property type="match status" value="1"/>
</dbReference>
<dbReference type="PANTHER" id="PTHR47234">
    <property type="match status" value="1"/>
</dbReference>
<comment type="similarity">
    <text evidence="9 12">Belongs to the TonB-dependent receptor family.</text>
</comment>
<evidence type="ECO:0000256" key="9">
    <source>
        <dbReference type="PROSITE-ProRule" id="PRU01360"/>
    </source>
</evidence>
<evidence type="ECO:0000256" key="2">
    <source>
        <dbReference type="ARBA" id="ARBA00022448"/>
    </source>
</evidence>
<keyword evidence="16" id="KW-0675">Receptor</keyword>
<protein>
    <submittedName>
        <fullName evidence="16">TonB-dependent receptor</fullName>
    </submittedName>
</protein>
<dbReference type="Pfam" id="PF07715">
    <property type="entry name" value="Plug"/>
    <property type="match status" value="1"/>
</dbReference>
<dbReference type="InterPro" id="IPR010916">
    <property type="entry name" value="TonB_box_CS"/>
</dbReference>
<dbReference type="PANTHER" id="PTHR47234:SF2">
    <property type="entry name" value="TONB-DEPENDENT RECEPTOR"/>
    <property type="match status" value="1"/>
</dbReference>
<evidence type="ECO:0000256" key="7">
    <source>
        <dbReference type="ARBA" id="ARBA00023136"/>
    </source>
</evidence>
<evidence type="ECO:0000256" key="8">
    <source>
        <dbReference type="ARBA" id="ARBA00023237"/>
    </source>
</evidence>
<keyword evidence="6 10" id="KW-0798">TonB box</keyword>
<evidence type="ECO:0000256" key="11">
    <source>
        <dbReference type="PROSITE-ProRule" id="PRU10144"/>
    </source>
</evidence>
<feature type="signal peptide" evidence="13">
    <location>
        <begin position="1"/>
        <end position="29"/>
    </location>
</feature>
<keyword evidence="4 9" id="KW-0812">Transmembrane</keyword>
<comment type="caution">
    <text evidence="16">The sequence shown here is derived from an EMBL/GenBank/DDBJ whole genome shotgun (WGS) entry which is preliminary data.</text>
</comment>
<evidence type="ECO:0000313" key="17">
    <source>
        <dbReference type="Proteomes" id="UP001321580"/>
    </source>
</evidence>
<dbReference type="PROSITE" id="PS01156">
    <property type="entry name" value="TONB_DEPENDENT_REC_2"/>
    <property type="match status" value="1"/>
</dbReference>
<feature type="short sequence motif" description="TonB box" evidence="10">
    <location>
        <begin position="44"/>
        <end position="50"/>
    </location>
</feature>
<evidence type="ECO:0000259" key="15">
    <source>
        <dbReference type="Pfam" id="PF07715"/>
    </source>
</evidence>
<gene>
    <name evidence="16" type="ORF">QLQ15_00040</name>
</gene>
<accession>A0ABT6XB23</accession>
<evidence type="ECO:0000256" key="4">
    <source>
        <dbReference type="ARBA" id="ARBA00022692"/>
    </source>
</evidence>
<reference evidence="16 17" key="1">
    <citation type="submission" date="2023-05" db="EMBL/GenBank/DDBJ databases">
        <title>Lysobacter sp. strain LF1 Genome sequencing and assembly.</title>
        <authorList>
            <person name="Jung Y."/>
        </authorList>
    </citation>
    <scope>NUCLEOTIDE SEQUENCE [LARGE SCALE GENOMIC DNA]</scope>
    <source>
        <strain evidence="16 17">LF1</strain>
    </source>
</reference>
<dbReference type="Proteomes" id="UP001321580">
    <property type="component" value="Unassembled WGS sequence"/>
</dbReference>
<keyword evidence="8 9" id="KW-0998">Cell outer membrane</keyword>
<evidence type="ECO:0000259" key="14">
    <source>
        <dbReference type="Pfam" id="PF00593"/>
    </source>
</evidence>
<dbReference type="InterPro" id="IPR000531">
    <property type="entry name" value="Beta-barrel_TonB"/>
</dbReference>
<evidence type="ECO:0000256" key="1">
    <source>
        <dbReference type="ARBA" id="ARBA00004571"/>
    </source>
</evidence>
<keyword evidence="5 13" id="KW-0732">Signal</keyword>
<dbReference type="EMBL" id="JASGBI010000001">
    <property type="protein sequence ID" value="MDI9237302.1"/>
    <property type="molecule type" value="Genomic_DNA"/>
</dbReference>
<feature type="short sequence motif" description="TonB C-terminal box" evidence="11">
    <location>
        <begin position="936"/>
        <end position="953"/>
    </location>
</feature>
<feature type="chain" id="PRO_5045172338" evidence="13">
    <location>
        <begin position="30"/>
        <end position="953"/>
    </location>
</feature>
<keyword evidence="17" id="KW-1185">Reference proteome</keyword>
<feature type="domain" description="TonB-dependent receptor plug" evidence="15">
    <location>
        <begin position="59"/>
        <end position="167"/>
    </location>
</feature>
<dbReference type="PROSITE" id="PS52016">
    <property type="entry name" value="TONB_DEPENDENT_REC_3"/>
    <property type="match status" value="1"/>
</dbReference>
<keyword evidence="7 9" id="KW-0472">Membrane</keyword>
<organism evidence="16 17">
    <name type="scientific">Lysobacter stagni</name>
    <dbReference type="NCBI Taxonomy" id="3045172"/>
    <lineage>
        <taxon>Bacteria</taxon>
        <taxon>Pseudomonadati</taxon>
        <taxon>Pseudomonadota</taxon>
        <taxon>Gammaproteobacteria</taxon>
        <taxon>Lysobacterales</taxon>
        <taxon>Lysobacteraceae</taxon>
        <taxon>Lysobacter</taxon>
    </lineage>
</organism>
<evidence type="ECO:0000256" key="6">
    <source>
        <dbReference type="ARBA" id="ARBA00023077"/>
    </source>
</evidence>
<dbReference type="Gene3D" id="2.170.130.10">
    <property type="entry name" value="TonB-dependent receptor, plug domain"/>
    <property type="match status" value="1"/>
</dbReference>
<evidence type="ECO:0000256" key="5">
    <source>
        <dbReference type="ARBA" id="ARBA00022729"/>
    </source>
</evidence>
<dbReference type="RefSeq" id="WP_283210832.1">
    <property type="nucleotide sequence ID" value="NZ_JASGBI010000001.1"/>
</dbReference>
<evidence type="ECO:0000256" key="3">
    <source>
        <dbReference type="ARBA" id="ARBA00022452"/>
    </source>
</evidence>
<dbReference type="InterPro" id="IPR039426">
    <property type="entry name" value="TonB-dep_rcpt-like"/>
</dbReference>